<accession>A0ABM4AKB1</accession>
<protein>
    <submittedName>
        <fullName evidence="2">Uncharacterized protein LOC113396227</fullName>
    </submittedName>
</protein>
<evidence type="ECO:0000313" key="1">
    <source>
        <dbReference type="Proteomes" id="UP001652626"/>
    </source>
</evidence>
<name>A0ABM4AKB1_VANTA</name>
<sequence length="520" mass="59123">MDSAVKNKSITQPKTMAELLPGLCGILSKDAVHTLTAKKQSRPTMIQSRTAEKVLKPMTIAQMRGDILALRVQSPRKFALPTASAKKRHWNSSVKVENKNKSHTADGQMKYNSVRKVLNFQSKPKPPNTTRATMAISETVKFPKPEIKAKKSLHIQNNNKNNVRISGICHIPETPVITNKLNKNRMTIQQQINKENNSYIANLNKKLAASKSQNFQKVVTKPETPIANMSFKSNSDASFLEKEKEINDIEEKTKALTEEQTLENIAEVTPPVSTPFKEYRNVQDFFNHTTESDNSALYNDTIMCFEKMSVNNEIKREESVIVSLCDMLNKAAVTNSDKISTELDDLLEVEKQTEKNIKMIENGIKTLKHIKESQLKSLQFVRKLINEKRVQKVTQSEMNDQIKKEQVINEAFKKETSSETSPILSRPSVIKAKSPSYKIPKKKLCMRKKVFYKSMPNVSDVMQTPIKNTDKALNMYMEMKEKMNFLNTPLVKHRSIEPPDTPTVTSHNLQVQLDKLFNGS</sequence>
<reference evidence="2" key="1">
    <citation type="submission" date="2025-08" db="UniProtKB">
        <authorList>
            <consortium name="RefSeq"/>
        </authorList>
    </citation>
    <scope>IDENTIFICATION</scope>
    <source>
        <tissue evidence="2">Whole body</tissue>
    </source>
</reference>
<organism evidence="1 2">
    <name type="scientific">Vanessa tameamea</name>
    <name type="common">Kamehameha butterfly</name>
    <dbReference type="NCBI Taxonomy" id="334116"/>
    <lineage>
        <taxon>Eukaryota</taxon>
        <taxon>Metazoa</taxon>
        <taxon>Ecdysozoa</taxon>
        <taxon>Arthropoda</taxon>
        <taxon>Hexapoda</taxon>
        <taxon>Insecta</taxon>
        <taxon>Pterygota</taxon>
        <taxon>Neoptera</taxon>
        <taxon>Endopterygota</taxon>
        <taxon>Lepidoptera</taxon>
        <taxon>Glossata</taxon>
        <taxon>Ditrysia</taxon>
        <taxon>Papilionoidea</taxon>
        <taxon>Nymphalidae</taxon>
        <taxon>Nymphalinae</taxon>
        <taxon>Vanessa</taxon>
    </lineage>
</organism>
<proteinExistence type="predicted"/>
<keyword evidence="1" id="KW-1185">Reference proteome</keyword>
<evidence type="ECO:0000313" key="2">
    <source>
        <dbReference type="RefSeq" id="XP_064071730.1"/>
    </source>
</evidence>
<gene>
    <name evidence="2" type="primary">LOC113396227</name>
</gene>
<dbReference type="Proteomes" id="UP001652626">
    <property type="component" value="Chromosome 8"/>
</dbReference>
<dbReference type="GeneID" id="113396227"/>
<dbReference type="RefSeq" id="XP_064071730.1">
    <property type="nucleotide sequence ID" value="XM_064215660.1"/>
</dbReference>